<evidence type="ECO:0000313" key="2">
    <source>
        <dbReference type="Proteomes" id="UP001311232"/>
    </source>
</evidence>
<evidence type="ECO:0008006" key="3">
    <source>
        <dbReference type="Google" id="ProtNLM"/>
    </source>
</evidence>
<name>A0AAV9QPE0_9TELE</name>
<keyword evidence="2" id="KW-1185">Reference proteome</keyword>
<accession>A0AAV9QPE0</accession>
<reference evidence="1 2" key="1">
    <citation type="submission" date="2021-06" db="EMBL/GenBank/DDBJ databases">
        <authorList>
            <person name="Palmer J.M."/>
        </authorList>
    </citation>
    <scope>NUCLEOTIDE SEQUENCE [LARGE SCALE GENOMIC DNA]</scope>
    <source>
        <strain evidence="1 2">MEX-2019</strain>
        <tissue evidence="1">Muscle</tissue>
    </source>
</reference>
<organism evidence="1 2">
    <name type="scientific">Crenichthys baileyi</name>
    <name type="common">White River springfish</name>
    <dbReference type="NCBI Taxonomy" id="28760"/>
    <lineage>
        <taxon>Eukaryota</taxon>
        <taxon>Metazoa</taxon>
        <taxon>Chordata</taxon>
        <taxon>Craniata</taxon>
        <taxon>Vertebrata</taxon>
        <taxon>Euteleostomi</taxon>
        <taxon>Actinopterygii</taxon>
        <taxon>Neopterygii</taxon>
        <taxon>Teleostei</taxon>
        <taxon>Neoteleostei</taxon>
        <taxon>Acanthomorphata</taxon>
        <taxon>Ovalentaria</taxon>
        <taxon>Atherinomorphae</taxon>
        <taxon>Cyprinodontiformes</taxon>
        <taxon>Goodeidae</taxon>
        <taxon>Crenichthys</taxon>
    </lineage>
</organism>
<gene>
    <name evidence="1" type="ORF">CRENBAI_022248</name>
</gene>
<dbReference type="Proteomes" id="UP001311232">
    <property type="component" value="Unassembled WGS sequence"/>
</dbReference>
<comment type="caution">
    <text evidence="1">The sequence shown here is derived from an EMBL/GenBank/DDBJ whole genome shotgun (WGS) entry which is preliminary data.</text>
</comment>
<sequence>MKTSMEANPMLNKTKLKAELALICTTEWFRRCSGAVALYQVFMGNNLQDTFSETVALLKIPILTPMTTAESVRCFSSVKRIKTFLRKTMLQDCLCPLAMLSMVKNFVKTIPDINHQSMRSFHRENAQTTRRRALA</sequence>
<dbReference type="AlphaFoldDB" id="A0AAV9QPE0"/>
<protein>
    <recommendedName>
        <fullName evidence="3">HAT C-terminal dimerisation domain-containing protein</fullName>
    </recommendedName>
</protein>
<proteinExistence type="predicted"/>
<evidence type="ECO:0000313" key="1">
    <source>
        <dbReference type="EMBL" id="KAK5599348.1"/>
    </source>
</evidence>
<dbReference type="EMBL" id="JAHHUM010002944">
    <property type="protein sequence ID" value="KAK5599348.1"/>
    <property type="molecule type" value="Genomic_DNA"/>
</dbReference>